<keyword evidence="1" id="KW-0802">TPR repeat</keyword>
<organism evidence="2 3">
    <name type="scientific">Maridesulfovibrio hydrothermalis AM13 = DSM 14728</name>
    <dbReference type="NCBI Taxonomy" id="1121451"/>
    <lineage>
        <taxon>Bacteria</taxon>
        <taxon>Pseudomonadati</taxon>
        <taxon>Thermodesulfobacteriota</taxon>
        <taxon>Desulfovibrionia</taxon>
        <taxon>Desulfovibrionales</taxon>
        <taxon>Desulfovibrionaceae</taxon>
        <taxon>Maridesulfovibrio</taxon>
    </lineage>
</organism>
<dbReference type="SUPFAM" id="SSF48452">
    <property type="entry name" value="TPR-like"/>
    <property type="match status" value="1"/>
</dbReference>
<sequence length="573" mass="64843">MIRFGSVPHSDSVLLSAVSVARILRSAGHEFRIALDESASSYSLMHKLAQQLGEDIVPLEVLCRDKPDAVFFESSIVAPHAFKDIFRINFAPGIFQHQRFYLFRMNTFALGNFTFAPNYVAPYIADLYGADIPALGIPSADLLSALKPDKTIVFPDSFPMTVTGRKKWFSILEEIARANPDYELVIKERFSKEFFSHIPFPSFSTHFSETTPDSIRIADYTEDTRELLARASYIVGVISGVLVEAALVGKKVCLIKADLSENPMGRPLGKDWFFEKRLRSSLDAAVENLNEACLLTPDSLSEFMPTSFNREWFVEALEGIFDWFPDSESRNSLKFNLDCTKPLDEQLRLLKQRAGSPEDERQKSLIHYEYAATVSRAAMMVNLITPDISTFDLTSLIKKYILQSENDLSVESARLRLARCMDKLSEVTATEFYQSEKVDYLLGEEMSYETPYLIPGFHISDALNRLNRSEDAKLLSKKIYDNVTSKEENMLASYVNAVALRRMGRIDYAVTLFKKIIESRFSEKTLKSGAFFHLGDIALADDNKSEAAVYFSRCLEIEPKHCKAKELLEGCLN</sequence>
<dbReference type="AlphaFoldDB" id="L0RB70"/>
<dbReference type="Proteomes" id="UP000010808">
    <property type="component" value="Chromosome"/>
</dbReference>
<keyword evidence="3" id="KW-1185">Reference proteome</keyword>
<dbReference type="SUPFAM" id="SSF53756">
    <property type="entry name" value="UDP-Glycosyltransferase/glycogen phosphorylase"/>
    <property type="match status" value="1"/>
</dbReference>
<dbReference type="KEGG" id="dhy:DESAM_21181"/>
<dbReference type="InterPro" id="IPR019734">
    <property type="entry name" value="TPR_rpt"/>
</dbReference>
<gene>
    <name evidence="2" type="ORF">DESAM_21181</name>
</gene>
<proteinExistence type="predicted"/>
<dbReference type="STRING" id="1121451.DESAM_21181"/>
<dbReference type="PATRIC" id="fig|1121451.3.peg.1434"/>
<feature type="repeat" description="TPR" evidence="1">
    <location>
        <begin position="528"/>
        <end position="561"/>
    </location>
</feature>
<dbReference type="RefSeq" id="WP_015336066.1">
    <property type="nucleotide sequence ID" value="NC_020055.1"/>
</dbReference>
<evidence type="ECO:0000256" key="1">
    <source>
        <dbReference type="PROSITE-ProRule" id="PRU00339"/>
    </source>
</evidence>
<dbReference type="Gene3D" id="1.25.40.10">
    <property type="entry name" value="Tetratricopeptide repeat domain"/>
    <property type="match status" value="1"/>
</dbReference>
<dbReference type="PROSITE" id="PS50005">
    <property type="entry name" value="TPR"/>
    <property type="match status" value="1"/>
</dbReference>
<evidence type="ECO:0000313" key="3">
    <source>
        <dbReference type="Proteomes" id="UP000010808"/>
    </source>
</evidence>
<name>L0RB70_9BACT</name>
<dbReference type="InterPro" id="IPR011990">
    <property type="entry name" value="TPR-like_helical_dom_sf"/>
</dbReference>
<dbReference type="HOGENOM" id="CLU_475484_0_0_7"/>
<dbReference type="EMBL" id="FO203522">
    <property type="protein sequence ID" value="CCO23462.1"/>
    <property type="molecule type" value="Genomic_DNA"/>
</dbReference>
<accession>L0RB70</accession>
<evidence type="ECO:0000313" key="2">
    <source>
        <dbReference type="EMBL" id="CCO23462.1"/>
    </source>
</evidence>
<reference evidence="2 3" key="1">
    <citation type="submission" date="2012-10" db="EMBL/GenBank/DDBJ databases">
        <authorList>
            <person name="Genoscope - CEA"/>
        </authorList>
    </citation>
    <scope>NUCLEOTIDE SEQUENCE [LARGE SCALE GENOMIC DNA]</scope>
    <source>
        <strain evidence="3">AM13 / DSM 14728</strain>
    </source>
</reference>
<protein>
    <submittedName>
        <fullName evidence="2">Uncharacterized protein</fullName>
    </submittedName>
</protein>